<dbReference type="EMBL" id="SNRW01048140">
    <property type="protein sequence ID" value="KAA6313821.1"/>
    <property type="molecule type" value="Genomic_DNA"/>
</dbReference>
<sequence length="195" mass="23155">ATGENKLVDRFVAIEEEEEEAEWLNAFSRPWKEGIFWIHPPIPKIVKALIAWERFQTNVSHDSTLVARSNMVHVLTNRQQQIPYSWRELSDSEPGEGDDQDEGHVTTRKNRGIPHGPRVDRGRRILTEFLDNINMTRETQKMIIEGQKYNIQKKYMQTIEVFEDWMKEKNYTVQDIMNQKIPFIHSELMTWQTRT</sequence>
<protein>
    <submittedName>
        <fullName evidence="2">Uncharacterized protein</fullName>
    </submittedName>
</protein>
<dbReference type="AlphaFoldDB" id="A0A5J4PYA1"/>
<feature type="non-terminal residue" evidence="2">
    <location>
        <position position="1"/>
    </location>
</feature>
<gene>
    <name evidence="2" type="ORF">EZS28_055690</name>
</gene>
<comment type="caution">
    <text evidence="2">The sequence shown here is derived from an EMBL/GenBank/DDBJ whole genome shotgun (WGS) entry which is preliminary data.</text>
</comment>
<accession>A0A5J4PYA1</accession>
<organism evidence="2 3">
    <name type="scientific">Streblomastix strix</name>
    <dbReference type="NCBI Taxonomy" id="222440"/>
    <lineage>
        <taxon>Eukaryota</taxon>
        <taxon>Metamonada</taxon>
        <taxon>Preaxostyla</taxon>
        <taxon>Oxymonadida</taxon>
        <taxon>Streblomastigidae</taxon>
        <taxon>Streblomastix</taxon>
    </lineage>
</organism>
<feature type="non-terminal residue" evidence="2">
    <location>
        <position position="195"/>
    </location>
</feature>
<feature type="compositionally biased region" description="Acidic residues" evidence="1">
    <location>
        <begin position="91"/>
        <end position="101"/>
    </location>
</feature>
<evidence type="ECO:0000256" key="1">
    <source>
        <dbReference type="SAM" id="MobiDB-lite"/>
    </source>
</evidence>
<evidence type="ECO:0000313" key="2">
    <source>
        <dbReference type="EMBL" id="KAA6313821.1"/>
    </source>
</evidence>
<dbReference type="Proteomes" id="UP000324800">
    <property type="component" value="Unassembled WGS sequence"/>
</dbReference>
<evidence type="ECO:0000313" key="3">
    <source>
        <dbReference type="Proteomes" id="UP000324800"/>
    </source>
</evidence>
<proteinExistence type="predicted"/>
<name>A0A5J4PYA1_9EUKA</name>
<feature type="region of interest" description="Disordered" evidence="1">
    <location>
        <begin position="86"/>
        <end position="118"/>
    </location>
</feature>
<reference evidence="2 3" key="1">
    <citation type="submission" date="2019-03" db="EMBL/GenBank/DDBJ databases">
        <title>Single cell metagenomics reveals metabolic interactions within the superorganism composed of flagellate Streblomastix strix and complex community of Bacteroidetes bacteria on its surface.</title>
        <authorList>
            <person name="Treitli S.C."/>
            <person name="Kolisko M."/>
            <person name="Husnik F."/>
            <person name="Keeling P."/>
            <person name="Hampl V."/>
        </authorList>
    </citation>
    <scope>NUCLEOTIDE SEQUENCE [LARGE SCALE GENOMIC DNA]</scope>
    <source>
        <strain evidence="2">ST1C</strain>
    </source>
</reference>